<keyword evidence="1" id="KW-0472">Membrane</keyword>
<dbReference type="EMBL" id="BAAAFI010000047">
    <property type="protein sequence ID" value="GAA0880930.1"/>
    <property type="molecule type" value="Genomic_DNA"/>
</dbReference>
<dbReference type="Pfam" id="PF03372">
    <property type="entry name" value="Exo_endo_phos"/>
    <property type="match status" value="1"/>
</dbReference>
<accession>A0ABN1N4S6</accession>
<feature type="transmembrane region" description="Helical" evidence="1">
    <location>
        <begin position="27"/>
        <end position="52"/>
    </location>
</feature>
<keyword evidence="4" id="KW-1185">Reference proteome</keyword>
<evidence type="ECO:0000313" key="4">
    <source>
        <dbReference type="Proteomes" id="UP001500469"/>
    </source>
</evidence>
<evidence type="ECO:0000256" key="1">
    <source>
        <dbReference type="SAM" id="Phobius"/>
    </source>
</evidence>
<reference evidence="4" key="1">
    <citation type="journal article" date="2019" name="Int. J. Syst. Evol. Microbiol.">
        <title>The Global Catalogue of Microorganisms (GCM) 10K type strain sequencing project: providing services to taxonomists for standard genome sequencing and annotation.</title>
        <authorList>
            <consortium name="The Broad Institute Genomics Platform"/>
            <consortium name="The Broad Institute Genome Sequencing Center for Infectious Disease"/>
            <person name="Wu L."/>
            <person name="Ma J."/>
        </authorList>
    </citation>
    <scope>NUCLEOTIDE SEQUENCE [LARGE SCALE GENOMIC DNA]</scope>
    <source>
        <strain evidence="4">JCM 16112</strain>
    </source>
</reference>
<evidence type="ECO:0000259" key="2">
    <source>
        <dbReference type="Pfam" id="PF03372"/>
    </source>
</evidence>
<protein>
    <submittedName>
        <fullName evidence="3">Endonuclease/exonuclease/phosphatase family protein</fullName>
    </submittedName>
</protein>
<dbReference type="CDD" id="cd09084">
    <property type="entry name" value="EEP-2"/>
    <property type="match status" value="1"/>
</dbReference>
<dbReference type="InterPro" id="IPR051916">
    <property type="entry name" value="GPI-anchor_lipid_remodeler"/>
</dbReference>
<dbReference type="RefSeq" id="WP_343854534.1">
    <property type="nucleotide sequence ID" value="NZ_BAAAFI010000047.1"/>
</dbReference>
<dbReference type="Proteomes" id="UP001500469">
    <property type="component" value="Unassembled WGS sequence"/>
</dbReference>
<gene>
    <name evidence="3" type="ORF">GCM10009119_39000</name>
</gene>
<keyword evidence="3" id="KW-0540">Nuclease</keyword>
<keyword evidence="1" id="KW-0812">Transmembrane</keyword>
<feature type="transmembrane region" description="Helical" evidence="1">
    <location>
        <begin position="59"/>
        <end position="78"/>
    </location>
</feature>
<dbReference type="PANTHER" id="PTHR14859:SF1">
    <property type="entry name" value="PGAP2-INTERACTING PROTEIN"/>
    <property type="match status" value="1"/>
</dbReference>
<name>A0ABN1N4S6_9BACT</name>
<keyword evidence="3" id="KW-0378">Hydrolase</keyword>
<proteinExistence type="predicted"/>
<dbReference type="PANTHER" id="PTHR14859">
    <property type="entry name" value="CALCOFLUOR WHITE HYPERSENSITIVE PROTEIN PRECURSOR"/>
    <property type="match status" value="1"/>
</dbReference>
<dbReference type="GO" id="GO:0004519">
    <property type="term" value="F:endonuclease activity"/>
    <property type="evidence" value="ECO:0007669"/>
    <property type="project" value="UniProtKB-KW"/>
</dbReference>
<keyword evidence="1" id="KW-1133">Transmembrane helix</keyword>
<dbReference type="Gene3D" id="3.60.10.10">
    <property type="entry name" value="Endonuclease/exonuclease/phosphatase"/>
    <property type="match status" value="1"/>
</dbReference>
<dbReference type="SUPFAM" id="SSF56219">
    <property type="entry name" value="DNase I-like"/>
    <property type="match status" value="1"/>
</dbReference>
<sequence length="347" mass="39972">MKFIAIPVFIVSLILYATVFISPEIFSYIGLLPFFIPITLIVNGFILAILILSWRRLAFFPLLALIIGYKFILITFQIHPKDEANPGLKVLTYNAANFFYKTETTADLDQNVFTWLAEHPADIKVFQEFRQDFTSATRNALQLISKNGEYDYVHHVIEGNPKKRSYGMAIFSRYPIVNHGIVFDNKESNGAIFADIQVGNDTLRIYNTHLQSMAITPGVLNDYERAQEVYRQTLGKLHRGSLARAQQLSILFEHLSNSPHRVILMGDLNEIPYSYAYFKLSESLDNAFEKAGRGFEFTYNKILFFLRIDHIFADPTLTPVYFNTHREVDYSDHYPVTATFTWDGMEQ</sequence>
<organism evidence="3 4">
    <name type="scientific">Algoriphagus jejuensis</name>
    <dbReference type="NCBI Taxonomy" id="419934"/>
    <lineage>
        <taxon>Bacteria</taxon>
        <taxon>Pseudomonadati</taxon>
        <taxon>Bacteroidota</taxon>
        <taxon>Cytophagia</taxon>
        <taxon>Cytophagales</taxon>
        <taxon>Cyclobacteriaceae</taxon>
        <taxon>Algoriphagus</taxon>
    </lineage>
</organism>
<evidence type="ECO:0000313" key="3">
    <source>
        <dbReference type="EMBL" id="GAA0880930.1"/>
    </source>
</evidence>
<dbReference type="InterPro" id="IPR005135">
    <property type="entry name" value="Endo/exonuclease/phosphatase"/>
</dbReference>
<comment type="caution">
    <text evidence="3">The sequence shown here is derived from an EMBL/GenBank/DDBJ whole genome shotgun (WGS) entry which is preliminary data.</text>
</comment>
<dbReference type="InterPro" id="IPR036691">
    <property type="entry name" value="Endo/exonu/phosph_ase_sf"/>
</dbReference>
<feature type="domain" description="Endonuclease/exonuclease/phosphatase" evidence="2">
    <location>
        <begin position="91"/>
        <end position="333"/>
    </location>
</feature>
<keyword evidence="3" id="KW-0255">Endonuclease</keyword>